<accession>A0A918W8F9</accession>
<proteinExistence type="predicted"/>
<organism evidence="2 3">
    <name type="scientific">Streptomyces termitum</name>
    <dbReference type="NCBI Taxonomy" id="67368"/>
    <lineage>
        <taxon>Bacteria</taxon>
        <taxon>Bacillati</taxon>
        <taxon>Actinomycetota</taxon>
        <taxon>Actinomycetes</taxon>
        <taxon>Kitasatosporales</taxon>
        <taxon>Streptomycetaceae</taxon>
        <taxon>Streptomyces</taxon>
    </lineage>
</organism>
<reference evidence="2" key="2">
    <citation type="submission" date="2020-09" db="EMBL/GenBank/DDBJ databases">
        <authorList>
            <person name="Sun Q."/>
            <person name="Ohkuma M."/>
        </authorList>
    </citation>
    <scope>NUCLEOTIDE SEQUENCE</scope>
    <source>
        <strain evidence="2">JCM 4518</strain>
    </source>
</reference>
<gene>
    <name evidence="2" type="ORF">GCM10010305_20640</name>
</gene>
<sequence length="106" mass="10842">MRLVEADVGHAWPVSPSAATTGIDGGGRGGGRGSSIRDSTGTVPSTDRGIGGRKAWRAAVSVWVRTPMKFTEKSAPRAASASAPSARTVPCAPTSKPMTPAPWNGR</sequence>
<dbReference type="AlphaFoldDB" id="A0A918W8F9"/>
<feature type="compositionally biased region" description="Low complexity" evidence="1">
    <location>
        <begin position="76"/>
        <end position="87"/>
    </location>
</feature>
<evidence type="ECO:0000313" key="3">
    <source>
        <dbReference type="Proteomes" id="UP000644020"/>
    </source>
</evidence>
<dbReference type="Proteomes" id="UP000644020">
    <property type="component" value="Unassembled WGS sequence"/>
</dbReference>
<feature type="compositionally biased region" description="Gly residues" evidence="1">
    <location>
        <begin position="23"/>
        <end position="33"/>
    </location>
</feature>
<evidence type="ECO:0000256" key="1">
    <source>
        <dbReference type="SAM" id="MobiDB-lite"/>
    </source>
</evidence>
<feature type="region of interest" description="Disordered" evidence="1">
    <location>
        <begin position="71"/>
        <end position="106"/>
    </location>
</feature>
<dbReference type="EMBL" id="BMUL01000004">
    <property type="protein sequence ID" value="GHA77512.1"/>
    <property type="molecule type" value="Genomic_DNA"/>
</dbReference>
<keyword evidence="3" id="KW-1185">Reference proteome</keyword>
<dbReference type="RefSeq" id="WP_189976275.1">
    <property type="nucleotide sequence ID" value="NZ_BMUL01000004.1"/>
</dbReference>
<comment type="caution">
    <text evidence="2">The sequence shown here is derived from an EMBL/GenBank/DDBJ whole genome shotgun (WGS) entry which is preliminary data.</text>
</comment>
<protein>
    <submittedName>
        <fullName evidence="2">Uncharacterized protein</fullName>
    </submittedName>
</protein>
<name>A0A918W8F9_9ACTN</name>
<reference evidence="2" key="1">
    <citation type="journal article" date="2014" name="Int. J. Syst. Evol. Microbiol.">
        <title>Complete genome sequence of Corynebacterium casei LMG S-19264T (=DSM 44701T), isolated from a smear-ripened cheese.</title>
        <authorList>
            <consortium name="US DOE Joint Genome Institute (JGI-PGF)"/>
            <person name="Walter F."/>
            <person name="Albersmeier A."/>
            <person name="Kalinowski J."/>
            <person name="Ruckert C."/>
        </authorList>
    </citation>
    <scope>NUCLEOTIDE SEQUENCE</scope>
    <source>
        <strain evidence="2">JCM 4518</strain>
    </source>
</reference>
<evidence type="ECO:0000313" key="2">
    <source>
        <dbReference type="EMBL" id="GHA77512.1"/>
    </source>
</evidence>
<feature type="region of interest" description="Disordered" evidence="1">
    <location>
        <begin position="1"/>
        <end position="52"/>
    </location>
</feature>